<evidence type="ECO:0000313" key="6">
    <source>
        <dbReference type="EMBL" id="CEQ42249.1"/>
    </source>
</evidence>
<name>A0A0D6EQM3_SPOSA</name>
<dbReference type="PANTHER" id="PTHR21680:SF0">
    <property type="entry name" value="COILED-COIL DOMAIN-CONTAINING PROTEIN 124"/>
    <property type="match status" value="1"/>
</dbReference>
<organism evidence="6 7">
    <name type="scientific">Sporidiobolus salmonicolor</name>
    <name type="common">Yeast-like fungus</name>
    <name type="synonym">Sporobolomyces salmonicolor</name>
    <dbReference type="NCBI Taxonomy" id="5005"/>
    <lineage>
        <taxon>Eukaryota</taxon>
        <taxon>Fungi</taxon>
        <taxon>Dikarya</taxon>
        <taxon>Basidiomycota</taxon>
        <taxon>Pucciniomycotina</taxon>
        <taxon>Microbotryomycetes</taxon>
        <taxon>Sporidiobolales</taxon>
        <taxon>Sporidiobolaceae</taxon>
        <taxon>Sporobolomyces</taxon>
    </lineage>
</organism>
<evidence type="ECO:0000259" key="4">
    <source>
        <dbReference type="Pfam" id="PF06244"/>
    </source>
</evidence>
<evidence type="ECO:0000259" key="5">
    <source>
        <dbReference type="Pfam" id="PF22048"/>
    </source>
</evidence>
<protein>
    <submittedName>
        <fullName evidence="6">SPOSA6832_04051-mRNA-1:cds</fullName>
    </submittedName>
</protein>
<feature type="compositionally biased region" description="Basic and acidic residues" evidence="3">
    <location>
        <begin position="47"/>
        <end position="66"/>
    </location>
</feature>
<sequence length="227" mass="24590">MPAKTNAKAVAGRARKEEAAQSKKQQQAAEAEAKEADKWNQGAKGKSTKEDKVAQAEAARARKAEAARLLAEEEASMPSKPKAAAPKAGAKKAPPKAPSVPSFDAGVSEPASFSASGIDDALDMLSLVGSKTDKASLGSQASKIDTHPERRYKAAFEAYKEEQLPILKKEYPGLRLQQYNDRMYENFKKSPLNPFNQVSIAYNSTKADKVAALQAQKDEIARRLRDD</sequence>
<dbReference type="AlphaFoldDB" id="A0A0D6EQM3"/>
<evidence type="ECO:0000256" key="3">
    <source>
        <dbReference type="SAM" id="MobiDB-lite"/>
    </source>
</evidence>
<reference evidence="7" key="1">
    <citation type="submission" date="2015-02" db="EMBL/GenBank/DDBJ databases">
        <authorList>
            <person name="Gon?alves P."/>
        </authorList>
    </citation>
    <scope>NUCLEOTIDE SEQUENCE [LARGE SCALE GENOMIC DNA]</scope>
</reference>
<gene>
    <name evidence="6" type="primary">SPOSA6832_04051</name>
</gene>
<keyword evidence="7" id="KW-1185">Reference proteome</keyword>
<feature type="domain" description="LSO1/LSO2" evidence="5">
    <location>
        <begin position="7"/>
        <end position="74"/>
    </location>
</feature>
<dbReference type="GO" id="GO:0006366">
    <property type="term" value="P:transcription by RNA polymerase II"/>
    <property type="evidence" value="ECO:0007669"/>
    <property type="project" value="TreeGrafter"/>
</dbReference>
<dbReference type="PANTHER" id="PTHR21680">
    <property type="entry name" value="COILED-COIL DOMAIN-CONTAINING PROTEIN 124"/>
    <property type="match status" value="1"/>
</dbReference>
<accession>A0A0D6EQM3</accession>
<dbReference type="GO" id="GO:0003713">
    <property type="term" value="F:transcription coactivator activity"/>
    <property type="evidence" value="ECO:0007669"/>
    <property type="project" value="TreeGrafter"/>
</dbReference>
<comment type="similarity">
    <text evidence="1">Belongs to the CCDC124 family.</text>
</comment>
<feature type="compositionally biased region" description="Low complexity" evidence="3">
    <location>
        <begin position="76"/>
        <end position="88"/>
    </location>
</feature>
<dbReference type="GO" id="GO:0005634">
    <property type="term" value="C:nucleus"/>
    <property type="evidence" value="ECO:0007669"/>
    <property type="project" value="TreeGrafter"/>
</dbReference>
<dbReference type="EMBL" id="CENE01000023">
    <property type="protein sequence ID" value="CEQ42249.1"/>
    <property type="molecule type" value="Genomic_DNA"/>
</dbReference>
<feature type="domain" description="Coiled-coil" evidence="4">
    <location>
        <begin position="112"/>
        <end position="197"/>
    </location>
</feature>
<evidence type="ECO:0000313" key="7">
    <source>
        <dbReference type="Proteomes" id="UP000243876"/>
    </source>
</evidence>
<feature type="region of interest" description="Disordered" evidence="3">
    <location>
        <begin position="1"/>
        <end position="112"/>
    </location>
</feature>
<dbReference type="Pfam" id="PF06244">
    <property type="entry name" value="Ccdc124"/>
    <property type="match status" value="1"/>
</dbReference>
<proteinExistence type="inferred from homology"/>
<dbReference type="InterPro" id="IPR054414">
    <property type="entry name" value="Ccdc124/Oxs1_C"/>
</dbReference>
<evidence type="ECO:0000256" key="1">
    <source>
        <dbReference type="ARBA" id="ARBA00008296"/>
    </source>
</evidence>
<dbReference type="OrthoDB" id="76412at2759"/>
<evidence type="ECO:0000256" key="2">
    <source>
        <dbReference type="ARBA" id="ARBA00023054"/>
    </source>
</evidence>
<dbReference type="InterPro" id="IPR054413">
    <property type="entry name" value="LSO1/2"/>
</dbReference>
<dbReference type="Pfam" id="PF22048">
    <property type="entry name" value="LSO1_2-like"/>
    <property type="match status" value="1"/>
</dbReference>
<keyword evidence="2" id="KW-0175">Coiled coil</keyword>
<dbReference type="InterPro" id="IPR010422">
    <property type="entry name" value="Ccdc124/Oxs1"/>
</dbReference>
<dbReference type="Proteomes" id="UP000243876">
    <property type="component" value="Unassembled WGS sequence"/>
</dbReference>